<feature type="compositionally biased region" description="Low complexity" evidence="1">
    <location>
        <begin position="75"/>
        <end position="84"/>
    </location>
</feature>
<dbReference type="Pfam" id="PF09922">
    <property type="entry name" value="LiaF-like_C"/>
    <property type="match status" value="1"/>
</dbReference>
<dbReference type="RefSeq" id="WP_112259311.1">
    <property type="nucleotide sequence ID" value="NZ_QMIG01000018.1"/>
</dbReference>
<dbReference type="InterPro" id="IPR024425">
    <property type="entry name" value="LiaF-like_C"/>
</dbReference>
<feature type="domain" description="DUF1707" evidence="2">
    <location>
        <begin position="10"/>
        <end position="62"/>
    </location>
</feature>
<sequence length="211" mass="22652">MNDSRDPRTLRASDADRDRLAEGLREAAADGRLSINELDERIDALYGAKTYGELEQVVEDLPDIPRLRDRPAPPVVSSAPSDDVYQTPDRLGGVPSTRRAKAVFSGIRRRGQWVVPETYSINLVCGGAELDLREARFESAEVEIRIKTVVGGAVIVVPDDIHVVVDGSGVFGAFDDQVGEQPGSPGAPTVRVTGTAVFGGVSVQRKPESST</sequence>
<dbReference type="AlphaFoldDB" id="A0A329QJQ4"/>
<accession>A0A329QJQ4</accession>
<feature type="domain" description="Cell wall-active antibiotics response LiaF-like C-terminal" evidence="3">
    <location>
        <begin position="117"/>
        <end position="174"/>
    </location>
</feature>
<reference evidence="4 5" key="1">
    <citation type="submission" date="2018-06" db="EMBL/GenBank/DDBJ databases">
        <title>Phytoactinopolyspora halophila sp. nov., a novel halophilic actinomycete isolated from a saline soil in China.</title>
        <authorList>
            <person name="Tang S.-K."/>
        </authorList>
    </citation>
    <scope>NUCLEOTIDE SEQUENCE [LARGE SCALE GENOMIC DNA]</scope>
    <source>
        <strain evidence="4 5">YIM 96934</strain>
    </source>
</reference>
<dbReference type="Pfam" id="PF08044">
    <property type="entry name" value="DUF1707"/>
    <property type="match status" value="1"/>
</dbReference>
<dbReference type="EMBL" id="QMIG01000018">
    <property type="protein sequence ID" value="RAW11929.1"/>
    <property type="molecule type" value="Genomic_DNA"/>
</dbReference>
<keyword evidence="5" id="KW-1185">Reference proteome</keyword>
<gene>
    <name evidence="4" type="ORF">DPM12_15870</name>
</gene>
<evidence type="ECO:0000313" key="5">
    <source>
        <dbReference type="Proteomes" id="UP000250462"/>
    </source>
</evidence>
<evidence type="ECO:0000313" key="4">
    <source>
        <dbReference type="EMBL" id="RAW11929.1"/>
    </source>
</evidence>
<feature type="region of interest" description="Disordered" evidence="1">
    <location>
        <begin position="65"/>
        <end position="92"/>
    </location>
</feature>
<dbReference type="InterPro" id="IPR012551">
    <property type="entry name" value="DUF1707_SHOCT-like"/>
</dbReference>
<dbReference type="PANTHER" id="PTHR40763">
    <property type="entry name" value="MEMBRANE PROTEIN-RELATED"/>
    <property type="match status" value="1"/>
</dbReference>
<evidence type="ECO:0000259" key="2">
    <source>
        <dbReference type="Pfam" id="PF08044"/>
    </source>
</evidence>
<evidence type="ECO:0000256" key="1">
    <source>
        <dbReference type="SAM" id="MobiDB-lite"/>
    </source>
</evidence>
<protein>
    <submittedName>
        <fullName evidence="4">Uncharacterized protein</fullName>
    </submittedName>
</protein>
<evidence type="ECO:0000259" key="3">
    <source>
        <dbReference type="Pfam" id="PF09922"/>
    </source>
</evidence>
<dbReference type="Proteomes" id="UP000250462">
    <property type="component" value="Unassembled WGS sequence"/>
</dbReference>
<comment type="caution">
    <text evidence="4">The sequence shown here is derived from an EMBL/GenBank/DDBJ whole genome shotgun (WGS) entry which is preliminary data.</text>
</comment>
<dbReference type="PANTHER" id="PTHR40763:SF4">
    <property type="entry name" value="DUF1707 DOMAIN-CONTAINING PROTEIN"/>
    <property type="match status" value="1"/>
</dbReference>
<organism evidence="4 5">
    <name type="scientific">Phytoactinopolyspora halophila</name>
    <dbReference type="NCBI Taxonomy" id="1981511"/>
    <lineage>
        <taxon>Bacteria</taxon>
        <taxon>Bacillati</taxon>
        <taxon>Actinomycetota</taxon>
        <taxon>Actinomycetes</taxon>
        <taxon>Jiangellales</taxon>
        <taxon>Jiangellaceae</taxon>
        <taxon>Phytoactinopolyspora</taxon>
    </lineage>
</organism>
<name>A0A329QJQ4_9ACTN</name>
<dbReference type="OrthoDB" id="3625082at2"/>
<proteinExistence type="predicted"/>